<dbReference type="Gene3D" id="3.40.50.2300">
    <property type="match status" value="1"/>
</dbReference>
<dbReference type="AlphaFoldDB" id="A0A5C6AWH4"/>
<evidence type="ECO:0000313" key="4">
    <source>
        <dbReference type="Proteomes" id="UP000320176"/>
    </source>
</evidence>
<evidence type="ECO:0000259" key="2">
    <source>
        <dbReference type="PROSITE" id="PS50110"/>
    </source>
</evidence>
<keyword evidence="1" id="KW-0597">Phosphoprotein</keyword>
<dbReference type="RefSeq" id="WP_146519743.1">
    <property type="nucleotide sequence ID" value="NZ_CP151726.1"/>
</dbReference>
<dbReference type="Pfam" id="PF00072">
    <property type="entry name" value="Response_reg"/>
    <property type="match status" value="1"/>
</dbReference>
<comment type="caution">
    <text evidence="3">The sequence shown here is derived from an EMBL/GenBank/DDBJ whole genome shotgun (WGS) entry which is preliminary data.</text>
</comment>
<dbReference type="PANTHER" id="PTHR44520">
    <property type="entry name" value="RESPONSE REGULATOR RCP1-RELATED"/>
    <property type="match status" value="1"/>
</dbReference>
<sequence length="150" mass="16998">MTMRQQTILMVEDDPCDRKLALRAFEKANLKSPIQVVADGIQAMHYLTGEASYNDRAIYPLPAVILMDINTPLMNGFEFLEWLRAQPKLSRLPVVVFSSSEHPSDVNRAYELGANSFILKPLGTEKLIATFQAFISYWLEFNVTPSLETD</sequence>
<dbReference type="PANTHER" id="PTHR44520:SF1">
    <property type="entry name" value="TWO-COMPONENT SYSTEM REGULATORY PROTEIN"/>
    <property type="match status" value="1"/>
</dbReference>
<proteinExistence type="predicted"/>
<reference evidence="3 4" key="1">
    <citation type="submission" date="2019-02" db="EMBL/GenBank/DDBJ databases">
        <title>Deep-cultivation of Planctomycetes and their phenomic and genomic characterization uncovers novel biology.</title>
        <authorList>
            <person name="Wiegand S."/>
            <person name="Jogler M."/>
            <person name="Boedeker C."/>
            <person name="Pinto D."/>
            <person name="Vollmers J."/>
            <person name="Rivas-Marin E."/>
            <person name="Kohn T."/>
            <person name="Peeters S.H."/>
            <person name="Heuer A."/>
            <person name="Rast P."/>
            <person name="Oberbeckmann S."/>
            <person name="Bunk B."/>
            <person name="Jeske O."/>
            <person name="Meyerdierks A."/>
            <person name="Storesund J.E."/>
            <person name="Kallscheuer N."/>
            <person name="Luecker S."/>
            <person name="Lage O.M."/>
            <person name="Pohl T."/>
            <person name="Merkel B.J."/>
            <person name="Hornburger P."/>
            <person name="Mueller R.-W."/>
            <person name="Bruemmer F."/>
            <person name="Labrenz M."/>
            <person name="Spormann A.M."/>
            <person name="Op Den Camp H."/>
            <person name="Overmann J."/>
            <person name="Amann R."/>
            <person name="Jetten M.S.M."/>
            <person name="Mascher T."/>
            <person name="Medema M.H."/>
            <person name="Devos D.P."/>
            <person name="Kaster A.-K."/>
            <person name="Ovreas L."/>
            <person name="Rohde M."/>
            <person name="Galperin M.Y."/>
            <person name="Jogler C."/>
        </authorList>
    </citation>
    <scope>NUCLEOTIDE SEQUENCE [LARGE SCALE GENOMIC DNA]</scope>
    <source>
        <strain evidence="3 4">Pla52n</strain>
    </source>
</reference>
<feature type="domain" description="Response regulatory" evidence="2">
    <location>
        <begin position="7"/>
        <end position="135"/>
    </location>
</feature>
<dbReference type="SUPFAM" id="SSF52172">
    <property type="entry name" value="CheY-like"/>
    <property type="match status" value="1"/>
</dbReference>
<dbReference type="OrthoDB" id="195863at2"/>
<feature type="modified residue" description="4-aspartylphosphate" evidence="1">
    <location>
        <position position="68"/>
    </location>
</feature>
<dbReference type="GO" id="GO:0000160">
    <property type="term" value="P:phosphorelay signal transduction system"/>
    <property type="evidence" value="ECO:0007669"/>
    <property type="project" value="InterPro"/>
</dbReference>
<dbReference type="EMBL" id="SJPN01000003">
    <property type="protein sequence ID" value="TWU04293.1"/>
    <property type="molecule type" value="Genomic_DNA"/>
</dbReference>
<dbReference type="SMART" id="SM00448">
    <property type="entry name" value="REC"/>
    <property type="match status" value="1"/>
</dbReference>
<accession>A0A5C6AWH4</accession>
<dbReference type="InterPro" id="IPR001789">
    <property type="entry name" value="Sig_transdc_resp-reg_receiver"/>
</dbReference>
<gene>
    <name evidence="3" type="primary">rcp1_1</name>
    <name evidence="3" type="ORF">Pla52n_23320</name>
</gene>
<organism evidence="3 4">
    <name type="scientific">Stieleria varia</name>
    <dbReference type="NCBI Taxonomy" id="2528005"/>
    <lineage>
        <taxon>Bacteria</taxon>
        <taxon>Pseudomonadati</taxon>
        <taxon>Planctomycetota</taxon>
        <taxon>Planctomycetia</taxon>
        <taxon>Pirellulales</taxon>
        <taxon>Pirellulaceae</taxon>
        <taxon>Stieleria</taxon>
    </lineage>
</organism>
<keyword evidence="4" id="KW-1185">Reference proteome</keyword>
<dbReference type="InterPro" id="IPR011006">
    <property type="entry name" value="CheY-like_superfamily"/>
</dbReference>
<dbReference type="Proteomes" id="UP000320176">
    <property type="component" value="Unassembled WGS sequence"/>
</dbReference>
<dbReference type="PROSITE" id="PS50110">
    <property type="entry name" value="RESPONSE_REGULATORY"/>
    <property type="match status" value="1"/>
</dbReference>
<evidence type="ECO:0000256" key="1">
    <source>
        <dbReference type="PROSITE-ProRule" id="PRU00169"/>
    </source>
</evidence>
<dbReference type="InterPro" id="IPR052893">
    <property type="entry name" value="TCS_response_regulator"/>
</dbReference>
<name>A0A5C6AWH4_9BACT</name>
<dbReference type="CDD" id="cd17557">
    <property type="entry name" value="REC_Rcp-like"/>
    <property type="match status" value="1"/>
</dbReference>
<evidence type="ECO:0000313" key="3">
    <source>
        <dbReference type="EMBL" id="TWU04293.1"/>
    </source>
</evidence>
<protein>
    <submittedName>
        <fullName evidence="3">Response regulator rcp1</fullName>
    </submittedName>
</protein>